<organism evidence="1">
    <name type="scientific">Rhizophora mucronata</name>
    <name type="common">Asiatic mangrove</name>
    <dbReference type="NCBI Taxonomy" id="61149"/>
    <lineage>
        <taxon>Eukaryota</taxon>
        <taxon>Viridiplantae</taxon>
        <taxon>Streptophyta</taxon>
        <taxon>Embryophyta</taxon>
        <taxon>Tracheophyta</taxon>
        <taxon>Spermatophyta</taxon>
        <taxon>Magnoliopsida</taxon>
        <taxon>eudicotyledons</taxon>
        <taxon>Gunneridae</taxon>
        <taxon>Pentapetalae</taxon>
        <taxon>rosids</taxon>
        <taxon>fabids</taxon>
        <taxon>Malpighiales</taxon>
        <taxon>Rhizophoraceae</taxon>
        <taxon>Rhizophora</taxon>
    </lineage>
</organism>
<accession>A0A2P2PL48</accession>
<dbReference type="AlphaFoldDB" id="A0A2P2PL48"/>
<reference evidence="1" key="1">
    <citation type="submission" date="2018-02" db="EMBL/GenBank/DDBJ databases">
        <title>Rhizophora mucronata_Transcriptome.</title>
        <authorList>
            <person name="Meera S.P."/>
            <person name="Sreeshan A."/>
            <person name="Augustine A."/>
        </authorList>
    </citation>
    <scope>NUCLEOTIDE SEQUENCE</scope>
    <source>
        <tissue evidence="1">Leaf</tissue>
    </source>
</reference>
<sequence length="27" mass="3031">MMEEKRTISYMCAMNSTAALNYVSNAT</sequence>
<name>A0A2P2PL48_RHIMU</name>
<protein>
    <submittedName>
        <fullName evidence="1">Uncharacterized protein</fullName>
    </submittedName>
</protein>
<dbReference type="EMBL" id="GGEC01074911">
    <property type="protein sequence ID" value="MBX55395.1"/>
    <property type="molecule type" value="Transcribed_RNA"/>
</dbReference>
<evidence type="ECO:0000313" key="1">
    <source>
        <dbReference type="EMBL" id="MBX55395.1"/>
    </source>
</evidence>
<proteinExistence type="predicted"/>